<dbReference type="eggNOG" id="ENOG502QVK0">
    <property type="taxonomic scope" value="Eukaryota"/>
</dbReference>
<evidence type="ECO:0000256" key="7">
    <source>
        <dbReference type="ARBA" id="ARBA00023085"/>
    </source>
</evidence>
<feature type="domain" description="Pectinesterase catalytic" evidence="13">
    <location>
        <begin position="44"/>
        <end position="328"/>
    </location>
</feature>
<dbReference type="EC" id="3.1.1.11" evidence="4 12"/>
<comment type="function">
    <text evidence="10">Acts in the modification of cell walls via demethylesterification of cell wall pectin.</text>
</comment>
<keyword evidence="5" id="KW-0964">Secreted</keyword>
<evidence type="ECO:0000256" key="8">
    <source>
        <dbReference type="ARBA" id="ARBA00023180"/>
    </source>
</evidence>
<dbReference type="UniPathway" id="UPA00545">
    <property type="reaction ID" value="UER00823"/>
</dbReference>
<dbReference type="PANTHER" id="PTHR31321">
    <property type="entry name" value="ACYL-COA THIOESTER HYDROLASE YBHC-RELATED"/>
    <property type="match status" value="1"/>
</dbReference>
<dbReference type="InterPro" id="IPR011050">
    <property type="entry name" value="Pectin_lyase_fold/virulence"/>
</dbReference>
<evidence type="ECO:0000256" key="2">
    <source>
        <dbReference type="ARBA" id="ARBA00005184"/>
    </source>
</evidence>
<dbReference type="SUPFAM" id="SSF51126">
    <property type="entry name" value="Pectin lyase-like"/>
    <property type="match status" value="1"/>
</dbReference>
<feature type="active site" evidence="11">
    <location>
        <position position="192"/>
    </location>
</feature>
<evidence type="ECO:0000256" key="9">
    <source>
        <dbReference type="ARBA" id="ARBA00047928"/>
    </source>
</evidence>
<dbReference type="InterPro" id="IPR033131">
    <property type="entry name" value="Pectinesterase_Asp_AS"/>
</dbReference>
<dbReference type="KEGG" id="cam:101509730"/>
<dbReference type="FunFam" id="2.160.20.10:FF:000013">
    <property type="entry name" value="Pectinesterase"/>
    <property type="match status" value="1"/>
</dbReference>
<evidence type="ECO:0000256" key="4">
    <source>
        <dbReference type="ARBA" id="ARBA00013229"/>
    </source>
</evidence>
<keyword evidence="8" id="KW-0325">Glycoprotein</keyword>
<feature type="chain" id="PRO_5018376556" description="Pectinesterase" evidence="12">
    <location>
        <begin position="30"/>
        <end position="338"/>
    </location>
</feature>
<dbReference type="PaxDb" id="3827-XP_004498727.1"/>
<dbReference type="Pfam" id="PF01095">
    <property type="entry name" value="Pectinesterase"/>
    <property type="match status" value="1"/>
</dbReference>
<evidence type="ECO:0000313" key="14">
    <source>
        <dbReference type="Proteomes" id="UP000087171"/>
    </source>
</evidence>
<dbReference type="PROSITE" id="PS00503">
    <property type="entry name" value="PECTINESTERASE_2"/>
    <property type="match status" value="1"/>
</dbReference>
<comment type="similarity">
    <text evidence="3">Belongs to the pectinesterase family.</text>
</comment>
<evidence type="ECO:0000313" key="15">
    <source>
        <dbReference type="RefSeq" id="XP_004498727.2"/>
    </source>
</evidence>
<evidence type="ECO:0000256" key="6">
    <source>
        <dbReference type="ARBA" id="ARBA00022801"/>
    </source>
</evidence>
<keyword evidence="14" id="KW-1185">Reference proteome</keyword>
<dbReference type="RefSeq" id="XP_004498727.2">
    <property type="nucleotide sequence ID" value="XM_004498670.2"/>
</dbReference>
<dbReference type="AlphaFoldDB" id="A0A1S2Y3H4"/>
<dbReference type="OrthoDB" id="2019149at2759"/>
<reference evidence="15" key="2">
    <citation type="submission" date="2025-08" db="UniProtKB">
        <authorList>
            <consortium name="RefSeq"/>
        </authorList>
    </citation>
    <scope>IDENTIFICATION</scope>
    <source>
        <tissue evidence="15">Etiolated seedlings</tissue>
    </source>
</reference>
<evidence type="ECO:0000259" key="13">
    <source>
        <dbReference type="Pfam" id="PF01095"/>
    </source>
</evidence>
<evidence type="ECO:0000256" key="3">
    <source>
        <dbReference type="ARBA" id="ARBA00008891"/>
    </source>
</evidence>
<feature type="signal peptide" evidence="12">
    <location>
        <begin position="1"/>
        <end position="29"/>
    </location>
</feature>
<dbReference type="Proteomes" id="UP000087171">
    <property type="component" value="Chromosome Ca4"/>
</dbReference>
<dbReference type="Gene3D" id="2.160.20.10">
    <property type="entry name" value="Single-stranded right-handed beta-helix, Pectin lyase-like"/>
    <property type="match status" value="1"/>
</dbReference>
<gene>
    <name evidence="15" type="primary">LOC101509730</name>
</gene>
<reference evidence="14" key="1">
    <citation type="journal article" date="2013" name="Nat. Biotechnol.">
        <title>Draft genome sequence of chickpea (Cicer arietinum) provides a resource for trait improvement.</title>
        <authorList>
            <person name="Varshney R.K."/>
            <person name="Song C."/>
            <person name="Saxena R.K."/>
            <person name="Azam S."/>
            <person name="Yu S."/>
            <person name="Sharpe A.G."/>
            <person name="Cannon S."/>
            <person name="Baek J."/>
            <person name="Rosen B.D."/>
            <person name="Tar'an B."/>
            <person name="Millan T."/>
            <person name="Zhang X."/>
            <person name="Ramsay L.D."/>
            <person name="Iwata A."/>
            <person name="Wang Y."/>
            <person name="Nelson W."/>
            <person name="Farmer A.D."/>
            <person name="Gaur P.M."/>
            <person name="Soderlund C."/>
            <person name="Penmetsa R.V."/>
            <person name="Xu C."/>
            <person name="Bharti A.K."/>
            <person name="He W."/>
            <person name="Winter P."/>
            <person name="Zhao S."/>
            <person name="Hane J.K."/>
            <person name="Carrasquilla-Garcia N."/>
            <person name="Condie J.A."/>
            <person name="Upadhyaya H.D."/>
            <person name="Luo M.C."/>
            <person name="Thudi M."/>
            <person name="Gowda C.L."/>
            <person name="Singh N.P."/>
            <person name="Lichtenzveig J."/>
            <person name="Gali K.K."/>
            <person name="Rubio J."/>
            <person name="Nadarajan N."/>
            <person name="Dolezel J."/>
            <person name="Bansal K.C."/>
            <person name="Xu X."/>
            <person name="Edwards D."/>
            <person name="Zhang G."/>
            <person name="Kahl G."/>
            <person name="Gil J."/>
            <person name="Singh K.B."/>
            <person name="Datta S.K."/>
            <person name="Jackson S.A."/>
            <person name="Wang J."/>
            <person name="Cook D.R."/>
        </authorList>
    </citation>
    <scope>NUCLEOTIDE SEQUENCE [LARGE SCALE GENOMIC DNA]</scope>
    <source>
        <strain evidence="14">cv. CDC Frontier</strain>
    </source>
</reference>
<comment type="pathway">
    <text evidence="2 12">Glycan metabolism; pectin degradation; 2-dehydro-3-deoxy-D-gluconate from pectin: step 1/5.</text>
</comment>
<dbReference type="GO" id="GO:0042545">
    <property type="term" value="P:cell wall modification"/>
    <property type="evidence" value="ECO:0007669"/>
    <property type="project" value="UniProtKB-UniRule"/>
</dbReference>
<keyword evidence="7 12" id="KW-0063">Aspartyl esterase</keyword>
<dbReference type="GO" id="GO:0045490">
    <property type="term" value="P:pectin catabolic process"/>
    <property type="evidence" value="ECO:0007669"/>
    <property type="project" value="UniProtKB-UniRule"/>
</dbReference>
<organism evidence="14 15">
    <name type="scientific">Cicer arietinum</name>
    <name type="common">Chickpea</name>
    <name type="synonym">Garbanzo</name>
    <dbReference type="NCBI Taxonomy" id="3827"/>
    <lineage>
        <taxon>Eukaryota</taxon>
        <taxon>Viridiplantae</taxon>
        <taxon>Streptophyta</taxon>
        <taxon>Embryophyta</taxon>
        <taxon>Tracheophyta</taxon>
        <taxon>Spermatophyta</taxon>
        <taxon>Magnoliopsida</taxon>
        <taxon>eudicotyledons</taxon>
        <taxon>Gunneridae</taxon>
        <taxon>Pentapetalae</taxon>
        <taxon>rosids</taxon>
        <taxon>fabids</taxon>
        <taxon>Fabales</taxon>
        <taxon>Fabaceae</taxon>
        <taxon>Papilionoideae</taxon>
        <taxon>50 kb inversion clade</taxon>
        <taxon>NPAAA clade</taxon>
        <taxon>Hologalegina</taxon>
        <taxon>IRL clade</taxon>
        <taxon>Cicereae</taxon>
        <taxon>Cicer</taxon>
    </lineage>
</organism>
<comment type="subcellular location">
    <subcellularLocation>
        <location evidence="1">Secreted</location>
        <location evidence="1">Cell wall</location>
    </subcellularLocation>
</comment>
<keyword evidence="12" id="KW-0732">Signal</keyword>
<evidence type="ECO:0000256" key="10">
    <source>
        <dbReference type="ARBA" id="ARBA00057335"/>
    </source>
</evidence>
<evidence type="ECO:0000256" key="1">
    <source>
        <dbReference type="ARBA" id="ARBA00004191"/>
    </source>
</evidence>
<name>A0A1S2Y3H4_CICAR</name>
<protein>
    <recommendedName>
        <fullName evidence="4 12">Pectinesterase</fullName>
        <ecNumber evidence="4 12">3.1.1.11</ecNumber>
    </recommendedName>
</protein>
<proteinExistence type="inferred from homology"/>
<sequence>MFLKIMSFHWCHFLCLIFMVSLGVEQANGNRMFAQSYFPTQSIQVDPTGHGNFLTIQSAIDSIPSNNKFWTAINVKAGTYREKVKIPIDKPYILLQGEGISNTFVEWDDHDNTAQSPTFYTMADNIVVKYISFKNTYNDPPNKNPVVPAVAALISGDKCYFYNVGFYGFQDTLWDDQGRHYFKRCIIQGAVDFIFGAGQSLYEESYIVVTAAALGPGISGIITAQGRTSPEDANGFIFKQCQIYGDGTTFLGRPWRAYARVLFYECSMTNIIEPAGWQPWNFVGHEDRIEFAEYGNIGPGSNTFNRVNWAKQYNGQTVNSLASLRFIDEDGWLEHEQF</sequence>
<comment type="catalytic activity">
    <reaction evidence="9 12">
        <text>[(1-&gt;4)-alpha-D-galacturonosyl methyl ester](n) + n H2O = [(1-&gt;4)-alpha-D-galacturonosyl](n) + n methanol + n H(+)</text>
        <dbReference type="Rhea" id="RHEA:22380"/>
        <dbReference type="Rhea" id="RHEA-COMP:14570"/>
        <dbReference type="Rhea" id="RHEA-COMP:14573"/>
        <dbReference type="ChEBI" id="CHEBI:15377"/>
        <dbReference type="ChEBI" id="CHEBI:15378"/>
        <dbReference type="ChEBI" id="CHEBI:17790"/>
        <dbReference type="ChEBI" id="CHEBI:140522"/>
        <dbReference type="ChEBI" id="CHEBI:140523"/>
        <dbReference type="EC" id="3.1.1.11"/>
    </reaction>
</comment>
<dbReference type="PANTHER" id="PTHR31321:SF76">
    <property type="entry name" value="PECTINESTERASE 10-RELATED"/>
    <property type="match status" value="1"/>
</dbReference>
<evidence type="ECO:0000256" key="11">
    <source>
        <dbReference type="PROSITE-ProRule" id="PRU10040"/>
    </source>
</evidence>
<accession>A0A1S2Y3H4</accession>
<keyword evidence="5" id="KW-0134">Cell wall</keyword>
<evidence type="ECO:0000256" key="5">
    <source>
        <dbReference type="ARBA" id="ARBA00022512"/>
    </source>
</evidence>
<evidence type="ECO:0000256" key="12">
    <source>
        <dbReference type="RuleBase" id="RU000589"/>
    </source>
</evidence>
<dbReference type="InterPro" id="IPR000070">
    <property type="entry name" value="Pectinesterase_cat"/>
</dbReference>
<keyword evidence="6 12" id="KW-0378">Hydrolase</keyword>
<dbReference type="GO" id="GO:0030599">
    <property type="term" value="F:pectinesterase activity"/>
    <property type="evidence" value="ECO:0007669"/>
    <property type="project" value="UniProtKB-UniRule"/>
</dbReference>
<dbReference type="InterPro" id="IPR012334">
    <property type="entry name" value="Pectin_lyas_fold"/>
</dbReference>